<feature type="zinc finger region" description="C3H1-type" evidence="2">
    <location>
        <begin position="280"/>
        <end position="308"/>
    </location>
</feature>
<dbReference type="Proteomes" id="UP000287651">
    <property type="component" value="Unassembled WGS sequence"/>
</dbReference>
<name>A0A426ZJ07_ENSVE</name>
<accession>A0A426ZJ07</accession>
<feature type="region of interest" description="Disordered" evidence="3">
    <location>
        <begin position="393"/>
        <end position="413"/>
    </location>
</feature>
<feature type="compositionally biased region" description="Basic and acidic residues" evidence="3">
    <location>
        <begin position="484"/>
        <end position="494"/>
    </location>
</feature>
<dbReference type="PROSITE" id="PS50103">
    <property type="entry name" value="ZF_C3H1"/>
    <property type="match status" value="1"/>
</dbReference>
<proteinExistence type="predicted"/>
<dbReference type="InterPro" id="IPR045137">
    <property type="entry name" value="RBM26/27"/>
</dbReference>
<feature type="compositionally biased region" description="Polar residues" evidence="3">
    <location>
        <begin position="393"/>
        <end position="410"/>
    </location>
</feature>
<organism evidence="5 6">
    <name type="scientific">Ensete ventricosum</name>
    <name type="common">Abyssinian banana</name>
    <name type="synonym">Musa ensete</name>
    <dbReference type="NCBI Taxonomy" id="4639"/>
    <lineage>
        <taxon>Eukaryota</taxon>
        <taxon>Viridiplantae</taxon>
        <taxon>Streptophyta</taxon>
        <taxon>Embryophyta</taxon>
        <taxon>Tracheophyta</taxon>
        <taxon>Spermatophyta</taxon>
        <taxon>Magnoliopsida</taxon>
        <taxon>Liliopsida</taxon>
        <taxon>Zingiberales</taxon>
        <taxon>Musaceae</taxon>
        <taxon>Ensete</taxon>
    </lineage>
</organism>
<keyword evidence="1" id="KW-0694">RNA-binding</keyword>
<dbReference type="AlphaFoldDB" id="A0A426ZJ07"/>
<feature type="region of interest" description="Disordered" evidence="3">
    <location>
        <begin position="48"/>
        <end position="132"/>
    </location>
</feature>
<dbReference type="Gene3D" id="3.30.70.330">
    <property type="match status" value="1"/>
</dbReference>
<feature type="domain" description="C3H1-type" evidence="4">
    <location>
        <begin position="280"/>
        <end position="308"/>
    </location>
</feature>
<dbReference type="SUPFAM" id="SSF54928">
    <property type="entry name" value="RNA-binding domain, RBD"/>
    <property type="match status" value="1"/>
</dbReference>
<keyword evidence="2" id="KW-0863">Zinc-finger</keyword>
<evidence type="ECO:0000259" key="4">
    <source>
        <dbReference type="PROSITE" id="PS50103"/>
    </source>
</evidence>
<dbReference type="GO" id="GO:0005634">
    <property type="term" value="C:nucleus"/>
    <property type="evidence" value="ECO:0007669"/>
    <property type="project" value="TreeGrafter"/>
</dbReference>
<dbReference type="InterPro" id="IPR000571">
    <property type="entry name" value="Znf_CCCH"/>
</dbReference>
<gene>
    <name evidence="5" type="ORF">B296_00042259</name>
</gene>
<dbReference type="InterPro" id="IPR012677">
    <property type="entry name" value="Nucleotide-bd_a/b_plait_sf"/>
</dbReference>
<evidence type="ECO:0000313" key="5">
    <source>
        <dbReference type="EMBL" id="RRT63960.1"/>
    </source>
</evidence>
<reference evidence="5 6" key="1">
    <citation type="journal article" date="2014" name="Agronomy (Basel)">
        <title>A Draft Genome Sequence for Ensete ventricosum, the Drought-Tolerant Tree Against Hunger.</title>
        <authorList>
            <person name="Harrison J."/>
            <person name="Moore K.A."/>
            <person name="Paszkiewicz K."/>
            <person name="Jones T."/>
            <person name="Grant M."/>
            <person name="Ambacheew D."/>
            <person name="Muzemil S."/>
            <person name="Studholme D.J."/>
        </authorList>
    </citation>
    <scope>NUCLEOTIDE SEQUENCE [LARGE SCALE GENOMIC DNA]</scope>
</reference>
<dbReference type="PANTHER" id="PTHR14398:SF0">
    <property type="entry name" value="ZINC FINGER PROTEIN SWM"/>
    <property type="match status" value="1"/>
</dbReference>
<evidence type="ECO:0000256" key="1">
    <source>
        <dbReference type="ARBA" id="ARBA00022884"/>
    </source>
</evidence>
<evidence type="ECO:0000256" key="2">
    <source>
        <dbReference type="PROSITE-ProRule" id="PRU00723"/>
    </source>
</evidence>
<evidence type="ECO:0000313" key="6">
    <source>
        <dbReference type="Proteomes" id="UP000287651"/>
    </source>
</evidence>
<keyword evidence="2" id="KW-0479">Metal-binding</keyword>
<dbReference type="PANTHER" id="PTHR14398">
    <property type="entry name" value="RNA RECOGNITION RRM/RNP DOMAIN"/>
    <property type="match status" value="1"/>
</dbReference>
<dbReference type="SMART" id="SM00356">
    <property type="entry name" value="ZnF_C3H1"/>
    <property type="match status" value="1"/>
</dbReference>
<dbReference type="GO" id="GO:0008270">
    <property type="term" value="F:zinc ion binding"/>
    <property type="evidence" value="ECO:0007669"/>
    <property type="project" value="UniProtKB-KW"/>
</dbReference>
<feature type="compositionally biased region" description="Acidic residues" evidence="3">
    <location>
        <begin position="66"/>
        <end position="76"/>
    </location>
</feature>
<dbReference type="EMBL" id="AMZH03006386">
    <property type="protein sequence ID" value="RRT63960.1"/>
    <property type="molecule type" value="Genomic_DNA"/>
</dbReference>
<feature type="compositionally biased region" description="Basic and acidic residues" evidence="3">
    <location>
        <begin position="110"/>
        <end position="119"/>
    </location>
</feature>
<sequence>MFIGTKTFFTRMLHALEDASIVKIREHLHTIEKLKLSLPPAVDTVHLRSQLPPDKSHSVSFAPVIDSEDQEVSDDDDRNHKHRRREAQANSFDNDVQEPSMRQINRKRSRPLEGRKMFHDSNNNSNIERDVSSSFEKRRPMFMPGIWGPSYLGSWARINQRFCFDTGSCFGNLTATGRPPVGKGRGRGRGRSIVSWSQQDSRFNPINTLDFASQVVSQGLPTHPGLFVGTGIPNAATTQNASWGTYGFVPGMSNRILDPLQPLGLQGNLQSTITPLFNMGMPRQRCRDFDEQGFCLRGDMCPMEHGVNRIVVEDVQVAILQDHFSSFGDLASIVMEEHGERSENEGMKTPENFCAHVTFTSCDSAERAYVGGQCWQGHNLHFMWLSESDNSNKVCGSQETLGPPESSSADIQDGPVASVMSSLTEGTSADGVICKVTVVEGESNRGVEDIHCYHGDMLNTTASDSNPNRLSWEEHQSTPDVSVAEDKMSIDLAK</sequence>
<keyword evidence="2" id="KW-0862">Zinc</keyword>
<evidence type="ECO:0000256" key="3">
    <source>
        <dbReference type="SAM" id="MobiDB-lite"/>
    </source>
</evidence>
<dbReference type="GO" id="GO:0003723">
    <property type="term" value="F:RNA binding"/>
    <property type="evidence" value="ECO:0007669"/>
    <property type="project" value="UniProtKB-KW"/>
</dbReference>
<protein>
    <recommendedName>
        <fullName evidence="4">C3H1-type domain-containing protein</fullName>
    </recommendedName>
</protein>
<feature type="region of interest" description="Disordered" evidence="3">
    <location>
        <begin position="463"/>
        <end position="494"/>
    </location>
</feature>
<comment type="caution">
    <text evidence="5">The sequence shown here is derived from an EMBL/GenBank/DDBJ whole genome shotgun (WGS) entry which is preliminary data.</text>
</comment>
<dbReference type="InterPro" id="IPR035979">
    <property type="entry name" value="RBD_domain_sf"/>
</dbReference>